<gene>
    <name evidence="1" type="ORF">VchoM_03124</name>
</gene>
<protein>
    <submittedName>
        <fullName evidence="1">Uncharacterized protein</fullName>
    </submittedName>
</protein>
<reference evidence="1" key="1">
    <citation type="submission" date="2005-09" db="EMBL/GenBank/DDBJ databases">
        <title>Annotation of Vibrio cholerae MO10.</title>
        <authorList>
            <person name="Colwell R."/>
            <person name="Grim C.J."/>
            <person name="Young S."/>
            <person name="Jaffe D."/>
            <person name="Gnerre S."/>
            <person name="Berlin A."/>
            <person name="Heiman D."/>
            <person name="Hepburn T."/>
            <person name="Shea T."/>
            <person name="Sykes S."/>
            <person name="Yandava C."/>
            <person name="Alvarado L."/>
            <person name="Kodira C."/>
            <person name="Borodovsky M."/>
            <person name="Heidelberg J."/>
            <person name="Lander E."/>
            <person name="Galagan J."/>
            <person name="Nusbaum C."/>
            <person name="Birren B."/>
        </authorList>
    </citation>
    <scope>NUCLEOTIDE SEQUENCE [LARGE SCALE GENOMIC DNA]</scope>
    <source>
        <strain evidence="1">MO10</strain>
    </source>
</reference>
<proteinExistence type="predicted"/>
<dbReference type="HOGENOM" id="CLU_3086021_0_0_6"/>
<reference evidence="1" key="2">
    <citation type="submission" date="2008-07" db="EMBL/GenBank/DDBJ databases">
        <authorList>
            <consortium name="Broad Institute Genome Sequencing Platform"/>
            <person name="Colwell R."/>
            <person name="Grim C.J."/>
            <person name="Young S."/>
            <person name="Jaffe D."/>
            <person name="Gnerre S."/>
            <person name="Berlin A."/>
            <person name="Heiman D."/>
            <person name="Hepburn T."/>
            <person name="Shea T."/>
            <person name="Sykes S."/>
            <person name="Alvarado L."/>
            <person name="Kodira C."/>
            <person name="Heidelberg J."/>
            <person name="Lander E."/>
            <person name="Galagan J."/>
            <person name="Nusbaum C."/>
            <person name="Birren B."/>
        </authorList>
    </citation>
    <scope>NUCLEOTIDE SEQUENCE [LARGE SCALE GENOMIC DNA]</scope>
    <source>
        <strain evidence="1">MO10</strain>
    </source>
</reference>
<accession>A0A0X1L3M2</accession>
<dbReference type="Proteomes" id="UP000004687">
    <property type="component" value="Unassembled WGS sequence"/>
</dbReference>
<dbReference type="AlphaFoldDB" id="A0A0X1L3M2"/>
<organism evidence="1">
    <name type="scientific">Vibrio cholerae (strain MO10)</name>
    <dbReference type="NCBI Taxonomy" id="345072"/>
    <lineage>
        <taxon>Bacteria</taxon>
        <taxon>Pseudomonadati</taxon>
        <taxon>Pseudomonadota</taxon>
        <taxon>Gammaproteobacteria</taxon>
        <taxon>Vibrionales</taxon>
        <taxon>Vibrionaceae</taxon>
        <taxon>Vibrio</taxon>
    </lineage>
</organism>
<dbReference type="EMBL" id="DS990138">
    <property type="protein sequence ID" value="EET25097.1"/>
    <property type="molecule type" value="Genomic_DNA"/>
</dbReference>
<evidence type="ECO:0000313" key="1">
    <source>
        <dbReference type="EMBL" id="EET25097.1"/>
    </source>
</evidence>
<name>A0A0X1L3M2_VIBCO</name>
<sequence length="52" mass="5952">MLDTVVETHAILRLKVRPTSGVNVRSIKQSILSHEYYDAERNFCFSLKAVQS</sequence>